<keyword evidence="7" id="KW-0653">Protein transport</keyword>
<comment type="subcellular location">
    <subcellularLocation>
        <location evidence="1">Cell membrane</location>
        <topology evidence="1">Single-pass membrane protein</topology>
    </subcellularLocation>
    <subcellularLocation>
        <location evidence="7">Cell membrane</location>
        <topology evidence="7">Single-pass type II membrane protein</topology>
    </subcellularLocation>
</comment>
<dbReference type="GO" id="GO:0005886">
    <property type="term" value="C:plasma membrane"/>
    <property type="evidence" value="ECO:0007669"/>
    <property type="project" value="UniProtKB-SubCell"/>
</dbReference>
<evidence type="ECO:0000256" key="7">
    <source>
        <dbReference type="RuleBase" id="RU003879"/>
    </source>
</evidence>
<evidence type="ECO:0000313" key="10">
    <source>
        <dbReference type="Proteomes" id="UP000658278"/>
    </source>
</evidence>
<evidence type="ECO:0000256" key="6">
    <source>
        <dbReference type="ARBA" id="ARBA00023136"/>
    </source>
</evidence>
<comment type="caution">
    <text evidence="9">The sequence shown here is derived from an EMBL/GenBank/DDBJ whole genome shotgun (WGS) entry which is preliminary data.</text>
</comment>
<evidence type="ECO:0000256" key="3">
    <source>
        <dbReference type="ARBA" id="ARBA00022475"/>
    </source>
</evidence>
<keyword evidence="7" id="KW-0813">Transport</keyword>
<dbReference type="PANTHER" id="PTHR30558:SF13">
    <property type="entry name" value="BIOPOLYMER TRANSPORT PROTEIN EXBD2"/>
    <property type="match status" value="1"/>
</dbReference>
<sequence>MFGRGISEEADEEVHVDLSPMIDCIFILLIFFIVSTVFVEETGVEVNKPDVGAAASALDSNSILLAVTKDDKVFYGGESIGIQGVIGKIKPLLTETPDMPVIIQGDQESSHGTVQKVHGQAMLAGAQKDKISISTK</sequence>
<feature type="transmembrane region" description="Helical" evidence="8">
    <location>
        <begin position="20"/>
        <end position="39"/>
    </location>
</feature>
<dbReference type="RefSeq" id="WP_200281089.1">
    <property type="nucleotide sequence ID" value="NZ_JAENII010000011.1"/>
</dbReference>
<evidence type="ECO:0000256" key="2">
    <source>
        <dbReference type="ARBA" id="ARBA00005811"/>
    </source>
</evidence>
<evidence type="ECO:0000256" key="5">
    <source>
        <dbReference type="ARBA" id="ARBA00022989"/>
    </source>
</evidence>
<dbReference type="Proteomes" id="UP000658278">
    <property type="component" value="Unassembled WGS sequence"/>
</dbReference>
<dbReference type="GO" id="GO:0022857">
    <property type="term" value="F:transmembrane transporter activity"/>
    <property type="evidence" value="ECO:0007669"/>
    <property type="project" value="InterPro"/>
</dbReference>
<dbReference type="GO" id="GO:0015031">
    <property type="term" value="P:protein transport"/>
    <property type="evidence" value="ECO:0007669"/>
    <property type="project" value="UniProtKB-KW"/>
</dbReference>
<dbReference type="PANTHER" id="PTHR30558">
    <property type="entry name" value="EXBD MEMBRANE COMPONENT OF PMF-DRIVEN MACROMOLECULE IMPORT SYSTEM"/>
    <property type="match status" value="1"/>
</dbReference>
<dbReference type="AlphaFoldDB" id="A0A934RCS1"/>
<comment type="similarity">
    <text evidence="2 7">Belongs to the ExbD/TolR family.</text>
</comment>
<keyword evidence="4 7" id="KW-0812">Transmembrane</keyword>
<keyword evidence="10" id="KW-1185">Reference proteome</keyword>
<accession>A0A934RCS1</accession>
<keyword evidence="5 8" id="KW-1133">Transmembrane helix</keyword>
<evidence type="ECO:0000256" key="8">
    <source>
        <dbReference type="SAM" id="Phobius"/>
    </source>
</evidence>
<dbReference type="Gene3D" id="3.30.420.270">
    <property type="match status" value="1"/>
</dbReference>
<keyword evidence="6 8" id="KW-0472">Membrane</keyword>
<dbReference type="InterPro" id="IPR003400">
    <property type="entry name" value="ExbD"/>
</dbReference>
<keyword evidence="3" id="KW-1003">Cell membrane</keyword>
<name>A0A934RCS1_9BACT</name>
<proteinExistence type="inferred from homology"/>
<dbReference type="Pfam" id="PF02472">
    <property type="entry name" value="ExbD"/>
    <property type="match status" value="1"/>
</dbReference>
<organism evidence="9 10">
    <name type="scientific">Haloferula rosea</name>
    <dbReference type="NCBI Taxonomy" id="490093"/>
    <lineage>
        <taxon>Bacteria</taxon>
        <taxon>Pseudomonadati</taxon>
        <taxon>Verrucomicrobiota</taxon>
        <taxon>Verrucomicrobiia</taxon>
        <taxon>Verrucomicrobiales</taxon>
        <taxon>Verrucomicrobiaceae</taxon>
        <taxon>Haloferula</taxon>
    </lineage>
</organism>
<evidence type="ECO:0000256" key="1">
    <source>
        <dbReference type="ARBA" id="ARBA00004162"/>
    </source>
</evidence>
<gene>
    <name evidence="9" type="ORF">JIN81_14170</name>
</gene>
<protein>
    <submittedName>
        <fullName evidence="9">Biopolymer transporter ExbD</fullName>
    </submittedName>
</protein>
<evidence type="ECO:0000313" key="9">
    <source>
        <dbReference type="EMBL" id="MBK1828175.1"/>
    </source>
</evidence>
<dbReference type="EMBL" id="JAENII010000011">
    <property type="protein sequence ID" value="MBK1828175.1"/>
    <property type="molecule type" value="Genomic_DNA"/>
</dbReference>
<evidence type="ECO:0000256" key="4">
    <source>
        <dbReference type="ARBA" id="ARBA00022692"/>
    </source>
</evidence>
<reference evidence="9" key="1">
    <citation type="submission" date="2021-01" db="EMBL/GenBank/DDBJ databases">
        <title>Modified the classification status of verrucomicrobia.</title>
        <authorList>
            <person name="Feng X."/>
        </authorList>
    </citation>
    <scope>NUCLEOTIDE SEQUENCE</scope>
    <source>
        <strain evidence="9">KCTC 22201</strain>
    </source>
</reference>